<evidence type="ECO:0000313" key="2">
    <source>
        <dbReference type="EMBL" id="KAJ4459331.1"/>
    </source>
</evidence>
<dbReference type="Gene3D" id="1.10.510.10">
    <property type="entry name" value="Transferase(Phosphotransferase) domain 1"/>
    <property type="match status" value="1"/>
</dbReference>
<dbReference type="PANTHER" id="PTHR11909">
    <property type="entry name" value="CASEIN KINASE-RELATED"/>
    <property type="match status" value="1"/>
</dbReference>
<dbReference type="EMBL" id="JAPMOS010000020">
    <property type="protein sequence ID" value="KAJ4459331.1"/>
    <property type="molecule type" value="Genomic_DNA"/>
</dbReference>
<comment type="caution">
    <text evidence="2">The sequence shown here is derived from an EMBL/GenBank/DDBJ whole genome shotgun (WGS) entry which is preliminary data.</text>
</comment>
<dbReference type="InterPro" id="IPR000719">
    <property type="entry name" value="Prot_kinase_dom"/>
</dbReference>
<sequence length="256" mass="29100">MSGRSWVPSRFLAPFKAGRPCVQLFESGEDTMVVKVRFWLLFDRREIEVYESLGRASEPGFLRLLGHEETGDHQTRIMLTPLLRQMNKWTKVHALAALDRLRVLHSHGFLHGDVRPANFMETTGGELILIDFGLALKMDGQGGCDSLVQGDPAYASWALLSDWMNFFHHFCIADDLEALVHVVFASIQRPTCAPPRYTQLTDIETIQTHWRSIDSTGFFECQAAAESGDYDLLQTAMEQWLEVCVSLYSKFRSALR</sequence>
<evidence type="ECO:0000259" key="1">
    <source>
        <dbReference type="PROSITE" id="PS50011"/>
    </source>
</evidence>
<proteinExistence type="predicted"/>
<protein>
    <recommendedName>
        <fullName evidence="1">Protein kinase domain-containing protein</fullName>
    </recommendedName>
</protein>
<dbReference type="InterPro" id="IPR011009">
    <property type="entry name" value="Kinase-like_dom_sf"/>
</dbReference>
<organism evidence="2 3">
    <name type="scientific">Paratrimastix pyriformis</name>
    <dbReference type="NCBI Taxonomy" id="342808"/>
    <lineage>
        <taxon>Eukaryota</taxon>
        <taxon>Metamonada</taxon>
        <taxon>Preaxostyla</taxon>
        <taxon>Paratrimastigidae</taxon>
        <taxon>Paratrimastix</taxon>
    </lineage>
</organism>
<dbReference type="PROSITE" id="PS50011">
    <property type="entry name" value="PROTEIN_KINASE_DOM"/>
    <property type="match status" value="1"/>
</dbReference>
<dbReference type="InterPro" id="IPR050235">
    <property type="entry name" value="CK1_Ser-Thr_kinase"/>
</dbReference>
<gene>
    <name evidence="2" type="ORF">PAPYR_4623</name>
</gene>
<reference evidence="2" key="1">
    <citation type="journal article" date="2022" name="bioRxiv">
        <title>Genomics of Preaxostyla Flagellates Illuminates Evolutionary Transitions and the Path Towards Mitochondrial Loss.</title>
        <authorList>
            <person name="Novak L.V.F."/>
            <person name="Treitli S.C."/>
            <person name="Pyrih J."/>
            <person name="Halakuc P."/>
            <person name="Pipaliya S.V."/>
            <person name="Vacek V."/>
            <person name="Brzon O."/>
            <person name="Soukal P."/>
            <person name="Eme L."/>
            <person name="Dacks J.B."/>
            <person name="Karnkowska A."/>
            <person name="Elias M."/>
            <person name="Hampl V."/>
        </authorList>
    </citation>
    <scope>NUCLEOTIDE SEQUENCE</scope>
    <source>
        <strain evidence="2">RCP-MX</strain>
    </source>
</reference>
<keyword evidence="3" id="KW-1185">Reference proteome</keyword>
<feature type="domain" description="Protein kinase" evidence="1">
    <location>
        <begin position="1"/>
        <end position="256"/>
    </location>
</feature>
<dbReference type="SUPFAM" id="SSF56112">
    <property type="entry name" value="Protein kinase-like (PK-like)"/>
    <property type="match status" value="1"/>
</dbReference>
<dbReference type="Proteomes" id="UP001141327">
    <property type="component" value="Unassembled WGS sequence"/>
</dbReference>
<accession>A0ABQ8UMV3</accession>
<name>A0ABQ8UMV3_9EUKA</name>
<evidence type="ECO:0000313" key="3">
    <source>
        <dbReference type="Proteomes" id="UP001141327"/>
    </source>
</evidence>